<accession>A0A4Q2K8Q5</accession>
<proteinExistence type="predicted"/>
<evidence type="ECO:0000313" key="2">
    <source>
        <dbReference type="EMBL" id="RXZ57996.1"/>
    </source>
</evidence>
<keyword evidence="1" id="KW-1133">Transmembrane helix</keyword>
<evidence type="ECO:0000256" key="1">
    <source>
        <dbReference type="SAM" id="Phobius"/>
    </source>
</evidence>
<dbReference type="InterPro" id="IPR010540">
    <property type="entry name" value="CmpB_TMEM229"/>
</dbReference>
<dbReference type="EMBL" id="SDOZ01000004">
    <property type="protein sequence ID" value="RXZ57996.1"/>
    <property type="molecule type" value="Genomic_DNA"/>
</dbReference>
<feature type="transmembrane region" description="Helical" evidence="1">
    <location>
        <begin position="21"/>
        <end position="45"/>
    </location>
</feature>
<dbReference type="RefSeq" id="WP_129226870.1">
    <property type="nucleotide sequence ID" value="NZ_SDOZ01000004.1"/>
</dbReference>
<feature type="transmembrane region" description="Helical" evidence="1">
    <location>
        <begin position="175"/>
        <end position="200"/>
    </location>
</feature>
<organism evidence="2 3">
    <name type="scientific">Candidatus Borkfalkia ceftriaxoniphila</name>
    <dbReference type="NCBI Taxonomy" id="2508949"/>
    <lineage>
        <taxon>Bacteria</taxon>
        <taxon>Bacillati</taxon>
        <taxon>Bacillota</taxon>
        <taxon>Clostridia</taxon>
        <taxon>Christensenellales</taxon>
        <taxon>Christensenellaceae</taxon>
        <taxon>Candidatus Borkfalkia</taxon>
    </lineage>
</organism>
<evidence type="ECO:0000313" key="3">
    <source>
        <dbReference type="Proteomes" id="UP000291269"/>
    </source>
</evidence>
<name>A0A4Q2K8Q5_9FIRM</name>
<dbReference type="AlphaFoldDB" id="A0A4Q2K8Q5"/>
<dbReference type="Proteomes" id="UP000291269">
    <property type="component" value="Unassembled WGS sequence"/>
</dbReference>
<gene>
    <name evidence="2" type="ORF">ESZ91_10060</name>
</gene>
<keyword evidence="1" id="KW-0812">Transmembrane</keyword>
<dbReference type="OrthoDB" id="9789229at2"/>
<sequence length="208" mass="23944">METHNAPARVRRDLVARDVKNMVFVFALVSFLGWCTEMLACYPFSGWQDRGFLTLPFCTIYGTAALFYYYAFGLPQEPRFFKLRVFQGNGAAAFLRYAYYFFVTAFLAAALEYVTALFFDSAFSVRLWYYERYAFNLSGYVSLGFSLIWGALSTVFMRFGFVPMLRFAALMPSRAITAVVAVIIVALLADYAFNYIYLAIHGYRFMLF</sequence>
<keyword evidence="1" id="KW-0472">Membrane</keyword>
<feature type="transmembrane region" description="Helical" evidence="1">
    <location>
        <begin position="139"/>
        <end position="163"/>
    </location>
</feature>
<reference evidence="2 3" key="1">
    <citation type="journal article" date="2019" name="Gut">
        <title>Antibiotics-induced monodominance of a novel gut bacterial order.</title>
        <authorList>
            <person name="Hildebrand F."/>
            <person name="Moitinho-Silva L."/>
            <person name="Blasche S."/>
            <person name="Jahn M.T."/>
            <person name="Gossmann T.I."/>
            <person name="Heuerta-Cepas J."/>
            <person name="Hercog R."/>
            <person name="Luetge M."/>
            <person name="Bahram M."/>
            <person name="Pryszlak A."/>
            <person name="Alves R.J."/>
            <person name="Waszak S.M."/>
            <person name="Zhu A."/>
            <person name="Ye L."/>
            <person name="Costea P.I."/>
            <person name="Aalvink S."/>
            <person name="Belzer C."/>
            <person name="Forslund S.K."/>
            <person name="Sunagawa S."/>
            <person name="Hentschel U."/>
            <person name="Merten C."/>
            <person name="Patil K.R."/>
            <person name="Benes V."/>
            <person name="Bork P."/>
        </authorList>
    </citation>
    <scope>NUCLEOTIDE SEQUENCE [LARGE SCALE GENOMIC DNA]</scope>
    <source>
        <strain evidence="2 3">HDS1380</strain>
    </source>
</reference>
<dbReference type="Pfam" id="PF06541">
    <property type="entry name" value="ABC_trans_CmpB"/>
    <property type="match status" value="1"/>
</dbReference>
<protein>
    <recommendedName>
        <fullName evidence="4">ABC transporter permease</fullName>
    </recommendedName>
</protein>
<feature type="transmembrane region" description="Helical" evidence="1">
    <location>
        <begin position="93"/>
        <end position="119"/>
    </location>
</feature>
<evidence type="ECO:0008006" key="4">
    <source>
        <dbReference type="Google" id="ProtNLM"/>
    </source>
</evidence>
<keyword evidence="3" id="KW-1185">Reference proteome</keyword>
<comment type="caution">
    <text evidence="2">The sequence shown here is derived from an EMBL/GenBank/DDBJ whole genome shotgun (WGS) entry which is preliminary data.</text>
</comment>
<feature type="transmembrane region" description="Helical" evidence="1">
    <location>
        <begin position="51"/>
        <end position="72"/>
    </location>
</feature>